<keyword evidence="7" id="KW-1185">Reference proteome</keyword>
<dbReference type="Pfam" id="PF00440">
    <property type="entry name" value="TetR_N"/>
    <property type="match status" value="1"/>
</dbReference>
<feature type="DNA-binding region" description="H-T-H motif" evidence="4">
    <location>
        <begin position="27"/>
        <end position="46"/>
    </location>
</feature>
<accession>A0A2A9D3I7</accession>
<proteinExistence type="predicted"/>
<evidence type="ECO:0000256" key="4">
    <source>
        <dbReference type="PROSITE-ProRule" id="PRU00335"/>
    </source>
</evidence>
<name>A0A2A9D3I7_9MICO</name>
<comment type="caution">
    <text evidence="6">The sequence shown here is derived from an EMBL/GenBank/DDBJ whole genome shotgun (WGS) entry which is preliminary data.</text>
</comment>
<keyword evidence="3" id="KW-0804">Transcription</keyword>
<dbReference type="PANTHER" id="PTHR30055">
    <property type="entry name" value="HTH-TYPE TRANSCRIPTIONAL REGULATOR RUTR"/>
    <property type="match status" value="1"/>
</dbReference>
<dbReference type="InterPro" id="IPR050109">
    <property type="entry name" value="HTH-type_TetR-like_transc_reg"/>
</dbReference>
<evidence type="ECO:0000256" key="1">
    <source>
        <dbReference type="ARBA" id="ARBA00023015"/>
    </source>
</evidence>
<dbReference type="InterPro" id="IPR009057">
    <property type="entry name" value="Homeodomain-like_sf"/>
</dbReference>
<organism evidence="6 7">
    <name type="scientific">Serinibacter salmoneus</name>
    <dbReference type="NCBI Taxonomy" id="556530"/>
    <lineage>
        <taxon>Bacteria</taxon>
        <taxon>Bacillati</taxon>
        <taxon>Actinomycetota</taxon>
        <taxon>Actinomycetes</taxon>
        <taxon>Micrococcales</taxon>
        <taxon>Beutenbergiaceae</taxon>
        <taxon>Serinibacter</taxon>
    </lineage>
</organism>
<dbReference type="RefSeq" id="WP_098470122.1">
    <property type="nucleotide sequence ID" value="NZ_PDJD01000001.1"/>
</dbReference>
<dbReference type="EMBL" id="PDJD01000001">
    <property type="protein sequence ID" value="PFG21267.1"/>
    <property type="molecule type" value="Genomic_DNA"/>
</dbReference>
<dbReference type="GO" id="GO:0000976">
    <property type="term" value="F:transcription cis-regulatory region binding"/>
    <property type="evidence" value="ECO:0007669"/>
    <property type="project" value="TreeGrafter"/>
</dbReference>
<dbReference type="GO" id="GO:0045892">
    <property type="term" value="P:negative regulation of DNA-templated transcription"/>
    <property type="evidence" value="ECO:0007669"/>
    <property type="project" value="InterPro"/>
</dbReference>
<dbReference type="SUPFAM" id="SSF46689">
    <property type="entry name" value="Homeodomain-like"/>
    <property type="match status" value="1"/>
</dbReference>
<evidence type="ECO:0000259" key="5">
    <source>
        <dbReference type="PROSITE" id="PS50977"/>
    </source>
</evidence>
<keyword evidence="1" id="KW-0805">Transcription regulation</keyword>
<dbReference type="GO" id="GO:0003700">
    <property type="term" value="F:DNA-binding transcription factor activity"/>
    <property type="evidence" value="ECO:0007669"/>
    <property type="project" value="TreeGrafter"/>
</dbReference>
<sequence length="241" mass="25292">MASKLTRDGIVAQALAVADEKGIAGVTMRAVARELGVEAMSLYHHVKNREGMLDGMVDAVFAEIEIPDGAEASDGTTASDTTASAWRETLAERCRSARAALSRHPWALGLMDSRATPGPATLRHHDAVLGVLRRGGFTVSGAAHAVSLLDAYLYGFVLQELSLPFTAEQGADEVAEQIMPPEAAAAFPYLAELTREHVARPGYDYGAEFEIGLALVLDSLAAVRDAAGRASPTSSSLTSGA</sequence>
<dbReference type="Pfam" id="PF02909">
    <property type="entry name" value="TetR_C_1"/>
    <property type="match status" value="1"/>
</dbReference>
<keyword evidence="2 4" id="KW-0238">DNA-binding</keyword>
<dbReference type="InterPro" id="IPR036271">
    <property type="entry name" value="Tet_transcr_reg_TetR-rel_C_sf"/>
</dbReference>
<dbReference type="Gene3D" id="1.10.357.10">
    <property type="entry name" value="Tetracycline Repressor, domain 2"/>
    <property type="match status" value="1"/>
</dbReference>
<evidence type="ECO:0000313" key="7">
    <source>
        <dbReference type="Proteomes" id="UP000224915"/>
    </source>
</evidence>
<feature type="domain" description="HTH tetR-type" evidence="5">
    <location>
        <begin position="4"/>
        <end position="64"/>
    </location>
</feature>
<dbReference type="PANTHER" id="PTHR30055:SF151">
    <property type="entry name" value="TRANSCRIPTIONAL REGULATORY PROTEIN"/>
    <property type="match status" value="1"/>
</dbReference>
<dbReference type="InterPro" id="IPR004111">
    <property type="entry name" value="Repressor_TetR_C"/>
</dbReference>
<evidence type="ECO:0000256" key="3">
    <source>
        <dbReference type="ARBA" id="ARBA00023163"/>
    </source>
</evidence>
<dbReference type="PROSITE" id="PS50977">
    <property type="entry name" value="HTH_TETR_2"/>
    <property type="match status" value="1"/>
</dbReference>
<gene>
    <name evidence="6" type="ORF">ATL40_2893</name>
</gene>
<evidence type="ECO:0000313" key="6">
    <source>
        <dbReference type="EMBL" id="PFG21267.1"/>
    </source>
</evidence>
<dbReference type="Proteomes" id="UP000224915">
    <property type="component" value="Unassembled WGS sequence"/>
</dbReference>
<dbReference type="SUPFAM" id="SSF48498">
    <property type="entry name" value="Tetracyclin repressor-like, C-terminal domain"/>
    <property type="match status" value="1"/>
</dbReference>
<dbReference type="AlphaFoldDB" id="A0A2A9D3I7"/>
<evidence type="ECO:0000256" key="2">
    <source>
        <dbReference type="ARBA" id="ARBA00023125"/>
    </source>
</evidence>
<reference evidence="6 7" key="1">
    <citation type="submission" date="2017-10" db="EMBL/GenBank/DDBJ databases">
        <title>Sequencing the genomes of 1000 actinobacteria strains.</title>
        <authorList>
            <person name="Klenk H.-P."/>
        </authorList>
    </citation>
    <scope>NUCLEOTIDE SEQUENCE [LARGE SCALE GENOMIC DNA]</scope>
    <source>
        <strain evidence="6 7">DSM 21801</strain>
    </source>
</reference>
<dbReference type="OrthoDB" id="329481at2"/>
<dbReference type="InterPro" id="IPR001647">
    <property type="entry name" value="HTH_TetR"/>
</dbReference>
<dbReference type="Gene3D" id="1.10.10.60">
    <property type="entry name" value="Homeodomain-like"/>
    <property type="match status" value="1"/>
</dbReference>
<protein>
    <submittedName>
        <fullName evidence="6">TetR family transcriptional regulator</fullName>
    </submittedName>
</protein>